<keyword evidence="1" id="KW-0472">Membrane</keyword>
<gene>
    <name evidence="2" type="ORF">SDC9_54480</name>
</gene>
<evidence type="ECO:0008006" key="3">
    <source>
        <dbReference type="Google" id="ProtNLM"/>
    </source>
</evidence>
<dbReference type="AlphaFoldDB" id="A0A644WXF4"/>
<feature type="transmembrane region" description="Helical" evidence="1">
    <location>
        <begin position="9"/>
        <end position="31"/>
    </location>
</feature>
<proteinExistence type="predicted"/>
<evidence type="ECO:0000256" key="1">
    <source>
        <dbReference type="SAM" id="Phobius"/>
    </source>
</evidence>
<protein>
    <recommendedName>
        <fullName evidence="3">Periplasmic heavy metal sensor</fullName>
    </recommendedName>
</protein>
<dbReference type="EMBL" id="VSSQ01001420">
    <property type="protein sequence ID" value="MPM08168.1"/>
    <property type="molecule type" value="Genomic_DNA"/>
</dbReference>
<keyword evidence="1" id="KW-0812">Transmembrane</keyword>
<comment type="caution">
    <text evidence="2">The sequence shown here is derived from an EMBL/GenBank/DDBJ whole genome shotgun (WGS) entry which is preliminary data.</text>
</comment>
<organism evidence="2">
    <name type="scientific">bioreactor metagenome</name>
    <dbReference type="NCBI Taxonomy" id="1076179"/>
    <lineage>
        <taxon>unclassified sequences</taxon>
        <taxon>metagenomes</taxon>
        <taxon>ecological metagenomes</taxon>
    </lineage>
</organism>
<dbReference type="Gene3D" id="1.20.120.1490">
    <property type="match status" value="1"/>
</dbReference>
<accession>A0A644WXF4</accession>
<name>A0A644WXF4_9ZZZZ</name>
<sequence length="174" mass="20073">MRNDNKTKFLTWAVILLALLNITTILTIYFGNESKNIDEDSIIIDPEASPLSGRYLRSRLNFDAAQMEVYRNQSRKFRTSANIVIHNLNQYKQQLNNELNEELPDIQQIDNYSDSIGIAHAQLKKVTSQFYLELRQICNQQQCEGLREIFSPLFMDNPHLQGPGRGAGRGRRTN</sequence>
<evidence type="ECO:0000313" key="2">
    <source>
        <dbReference type="EMBL" id="MPM08168.1"/>
    </source>
</evidence>
<keyword evidence="1" id="KW-1133">Transmembrane helix</keyword>
<reference evidence="2" key="1">
    <citation type="submission" date="2019-08" db="EMBL/GenBank/DDBJ databases">
        <authorList>
            <person name="Kucharzyk K."/>
            <person name="Murdoch R.W."/>
            <person name="Higgins S."/>
            <person name="Loffler F."/>
        </authorList>
    </citation>
    <scope>NUCLEOTIDE SEQUENCE</scope>
</reference>